<feature type="domain" description="ABC transporter" evidence="8">
    <location>
        <begin position="331"/>
        <end position="566"/>
    </location>
</feature>
<dbReference type="SUPFAM" id="SSF52540">
    <property type="entry name" value="P-loop containing nucleoside triphosphate hydrolases"/>
    <property type="match status" value="1"/>
</dbReference>
<keyword evidence="11" id="KW-1185">Reference proteome</keyword>
<feature type="domain" description="ABC transmembrane type-1" evidence="9">
    <location>
        <begin position="22"/>
        <end position="300"/>
    </location>
</feature>
<dbReference type="GO" id="GO:0034040">
    <property type="term" value="F:ATPase-coupled lipid transmembrane transporter activity"/>
    <property type="evidence" value="ECO:0007669"/>
    <property type="project" value="TreeGrafter"/>
</dbReference>
<dbReference type="InterPro" id="IPR036640">
    <property type="entry name" value="ABC1_TM_sf"/>
</dbReference>
<dbReference type="PANTHER" id="PTHR24221:SF248">
    <property type="entry name" value="ABC TRANSPORTER TRANSMEMBRANE REGION"/>
    <property type="match status" value="1"/>
</dbReference>
<protein>
    <submittedName>
        <fullName evidence="10">Type I secretion system permease/ATPase</fullName>
    </submittedName>
</protein>
<dbReference type="GO" id="GO:0016887">
    <property type="term" value="F:ATP hydrolysis activity"/>
    <property type="evidence" value="ECO:0007669"/>
    <property type="project" value="InterPro"/>
</dbReference>
<feature type="transmembrane region" description="Helical" evidence="7">
    <location>
        <begin position="128"/>
        <end position="149"/>
    </location>
</feature>
<evidence type="ECO:0000256" key="4">
    <source>
        <dbReference type="ARBA" id="ARBA00022840"/>
    </source>
</evidence>
<evidence type="ECO:0000256" key="7">
    <source>
        <dbReference type="SAM" id="Phobius"/>
    </source>
</evidence>
<organism evidence="10 11">
    <name type="scientific">Parahaliea aestuarii</name>
    <dbReference type="NCBI Taxonomy" id="1852021"/>
    <lineage>
        <taxon>Bacteria</taxon>
        <taxon>Pseudomonadati</taxon>
        <taxon>Pseudomonadota</taxon>
        <taxon>Gammaproteobacteria</taxon>
        <taxon>Cellvibrionales</taxon>
        <taxon>Halieaceae</taxon>
        <taxon>Parahaliea</taxon>
    </lineage>
</organism>
<dbReference type="InterPro" id="IPR027417">
    <property type="entry name" value="P-loop_NTPase"/>
</dbReference>
<evidence type="ECO:0000256" key="3">
    <source>
        <dbReference type="ARBA" id="ARBA00022741"/>
    </source>
</evidence>
<dbReference type="InterPro" id="IPR003439">
    <property type="entry name" value="ABC_transporter-like_ATP-bd"/>
</dbReference>
<dbReference type="InterPro" id="IPR011527">
    <property type="entry name" value="ABC1_TM_dom"/>
</dbReference>
<dbReference type="EMBL" id="VRYZ01000002">
    <property type="protein sequence ID" value="TXS93553.1"/>
    <property type="molecule type" value="Genomic_DNA"/>
</dbReference>
<evidence type="ECO:0000259" key="9">
    <source>
        <dbReference type="PROSITE" id="PS50929"/>
    </source>
</evidence>
<dbReference type="Proteomes" id="UP000321933">
    <property type="component" value="Unassembled WGS sequence"/>
</dbReference>
<sequence>MKDRVERGEVGRALQLCRASLLVVLVFSLASNLLLLTPAFYMLQVYDRVIPSASLPTLLMLTLVALLLFATIGALEWVRSQILSRVGARFDTLLEDRAFEVSFRQALYTSGQSAQARALSDLSVLRQYLSGSALLAFFDAPWLPVYLLVMYWFHPLFGLVGLISALVLLALAVVNARLGRDQQAETGEESASLEAFVLKNLRNAEVIEAMGMLGDIRARWQRRYRALLATQLSRAGRTGVIASLARTFRLAVQSLVLGLGAYLVIEQRLTPGMMIAGSILLGRALAPVDQMIAGWRHFVQARLAYRRFERLLQQIPPLPARMSLPAPSGQISAEKVSLAPPGTRNLVLRNLNFRIEAGDSVALIGPSGSGKTSLARAVLGIWPVTGGNLRLDGADVFTWNRDELGPHVGYLPQDVELFEGSVSENIARFGTVDASAVVEAARQAGVHEAILSLPGGYDMQIGPGGSALSAGQRQRLALARALYGNPCLLVLDEPNSNLDDRGELALIEALKAQKARGATVLVISHRRTILSAVDKLMVLGNGGITRFGPKGEVLEALQAMARSGRRDAAVAE</sequence>
<comment type="caution">
    <text evidence="10">The sequence shown here is derived from an EMBL/GenBank/DDBJ whole genome shotgun (WGS) entry which is preliminary data.</text>
</comment>
<gene>
    <name evidence="10" type="ORF">FVW59_06940</name>
</gene>
<dbReference type="PROSITE" id="PS00211">
    <property type="entry name" value="ABC_TRANSPORTER_1"/>
    <property type="match status" value="1"/>
</dbReference>
<dbReference type="GO" id="GO:0005886">
    <property type="term" value="C:plasma membrane"/>
    <property type="evidence" value="ECO:0007669"/>
    <property type="project" value="UniProtKB-SubCell"/>
</dbReference>
<dbReference type="Pfam" id="PF00664">
    <property type="entry name" value="ABC_membrane"/>
    <property type="match status" value="1"/>
</dbReference>
<dbReference type="OrthoDB" id="9806127at2"/>
<name>A0A5C8ZY70_9GAMM</name>
<comment type="subcellular location">
    <subcellularLocation>
        <location evidence="1">Cell membrane</location>
        <topology evidence="1">Multi-pass membrane protein</topology>
    </subcellularLocation>
</comment>
<dbReference type="Pfam" id="PF00005">
    <property type="entry name" value="ABC_tran"/>
    <property type="match status" value="1"/>
</dbReference>
<dbReference type="InterPro" id="IPR039421">
    <property type="entry name" value="Type_1_exporter"/>
</dbReference>
<keyword evidence="3" id="KW-0547">Nucleotide-binding</keyword>
<dbReference type="Gene3D" id="3.40.50.300">
    <property type="entry name" value="P-loop containing nucleotide triphosphate hydrolases"/>
    <property type="match status" value="1"/>
</dbReference>
<reference evidence="10 11" key="1">
    <citation type="submission" date="2019-08" db="EMBL/GenBank/DDBJ databases">
        <title>Parahaliea maris sp. nov., isolated from the surface seawater.</title>
        <authorList>
            <person name="Liu Y."/>
        </authorList>
    </citation>
    <scope>NUCLEOTIDE SEQUENCE [LARGE SCALE GENOMIC DNA]</scope>
    <source>
        <strain evidence="10 11">S2-26</strain>
    </source>
</reference>
<dbReference type="InterPro" id="IPR017871">
    <property type="entry name" value="ABC_transporter-like_CS"/>
</dbReference>
<dbReference type="GO" id="GO:0005524">
    <property type="term" value="F:ATP binding"/>
    <property type="evidence" value="ECO:0007669"/>
    <property type="project" value="UniProtKB-KW"/>
</dbReference>
<dbReference type="GO" id="GO:0030253">
    <property type="term" value="P:protein secretion by the type I secretion system"/>
    <property type="evidence" value="ECO:0007669"/>
    <property type="project" value="InterPro"/>
</dbReference>
<feature type="transmembrane region" description="Helical" evidence="7">
    <location>
        <begin position="21"/>
        <end position="43"/>
    </location>
</feature>
<evidence type="ECO:0000256" key="2">
    <source>
        <dbReference type="ARBA" id="ARBA00022692"/>
    </source>
</evidence>
<dbReference type="PANTHER" id="PTHR24221">
    <property type="entry name" value="ATP-BINDING CASSETTE SUB-FAMILY B"/>
    <property type="match status" value="1"/>
</dbReference>
<keyword evidence="5 7" id="KW-1133">Transmembrane helix</keyword>
<keyword evidence="4" id="KW-0067">ATP-binding</keyword>
<dbReference type="Gene3D" id="1.20.1560.10">
    <property type="entry name" value="ABC transporter type 1, transmembrane domain"/>
    <property type="match status" value="1"/>
</dbReference>
<dbReference type="InterPro" id="IPR010128">
    <property type="entry name" value="ATPase_T1SS_PrtD-like"/>
</dbReference>
<dbReference type="GO" id="GO:0030256">
    <property type="term" value="C:type I protein secretion system complex"/>
    <property type="evidence" value="ECO:0007669"/>
    <property type="project" value="InterPro"/>
</dbReference>
<accession>A0A5C8ZY70</accession>
<dbReference type="PROSITE" id="PS50929">
    <property type="entry name" value="ABC_TM1F"/>
    <property type="match status" value="1"/>
</dbReference>
<keyword evidence="6 7" id="KW-0472">Membrane</keyword>
<dbReference type="RefSeq" id="WP_148063488.1">
    <property type="nucleotide sequence ID" value="NZ_VRYZ01000002.1"/>
</dbReference>
<dbReference type="AlphaFoldDB" id="A0A5C8ZY70"/>
<evidence type="ECO:0000256" key="6">
    <source>
        <dbReference type="ARBA" id="ARBA00023136"/>
    </source>
</evidence>
<dbReference type="SMART" id="SM00382">
    <property type="entry name" value="AAA"/>
    <property type="match status" value="1"/>
</dbReference>
<evidence type="ECO:0000259" key="8">
    <source>
        <dbReference type="PROSITE" id="PS50893"/>
    </source>
</evidence>
<evidence type="ECO:0000313" key="10">
    <source>
        <dbReference type="EMBL" id="TXS93553.1"/>
    </source>
</evidence>
<dbReference type="GO" id="GO:0140359">
    <property type="term" value="F:ABC-type transporter activity"/>
    <property type="evidence" value="ECO:0007669"/>
    <property type="project" value="InterPro"/>
</dbReference>
<evidence type="ECO:0000313" key="11">
    <source>
        <dbReference type="Proteomes" id="UP000321933"/>
    </source>
</evidence>
<keyword evidence="2 7" id="KW-0812">Transmembrane</keyword>
<dbReference type="CDD" id="cd03246">
    <property type="entry name" value="ABCC_Protease_Secretion"/>
    <property type="match status" value="1"/>
</dbReference>
<feature type="transmembrane region" description="Helical" evidence="7">
    <location>
        <begin position="55"/>
        <end position="75"/>
    </location>
</feature>
<dbReference type="SUPFAM" id="SSF90123">
    <property type="entry name" value="ABC transporter transmembrane region"/>
    <property type="match status" value="1"/>
</dbReference>
<dbReference type="InterPro" id="IPR003593">
    <property type="entry name" value="AAA+_ATPase"/>
</dbReference>
<evidence type="ECO:0000256" key="5">
    <source>
        <dbReference type="ARBA" id="ARBA00022989"/>
    </source>
</evidence>
<proteinExistence type="predicted"/>
<feature type="transmembrane region" description="Helical" evidence="7">
    <location>
        <begin position="247"/>
        <end position="265"/>
    </location>
</feature>
<feature type="transmembrane region" description="Helical" evidence="7">
    <location>
        <begin position="155"/>
        <end position="174"/>
    </location>
</feature>
<dbReference type="PROSITE" id="PS50893">
    <property type="entry name" value="ABC_TRANSPORTER_2"/>
    <property type="match status" value="1"/>
</dbReference>
<dbReference type="NCBIfam" id="TIGR01842">
    <property type="entry name" value="type_I_sec_PrtD"/>
    <property type="match status" value="1"/>
</dbReference>
<evidence type="ECO:0000256" key="1">
    <source>
        <dbReference type="ARBA" id="ARBA00004651"/>
    </source>
</evidence>